<dbReference type="PROSITE" id="PS50035">
    <property type="entry name" value="PLD"/>
    <property type="match status" value="2"/>
</dbReference>
<feature type="active site" evidence="1">
    <location>
        <position position="119"/>
    </location>
</feature>
<comment type="caution">
    <text evidence="3">The sequence shown here is derived from an EMBL/GenBank/DDBJ whole genome shotgun (WGS) entry which is preliminary data.</text>
</comment>
<dbReference type="InterPro" id="IPR030872">
    <property type="entry name" value="Cardiolipin_synth_ClsB"/>
</dbReference>
<keyword evidence="4" id="KW-1185">Reference proteome</keyword>
<dbReference type="InterPro" id="IPR025202">
    <property type="entry name" value="PLD-like_dom"/>
</dbReference>
<comment type="similarity">
    <text evidence="1">Belongs to the phospholipase D family. Cardiolipin synthase subfamily. ClsB sub-subfamily.</text>
</comment>
<dbReference type="PANTHER" id="PTHR21248:SF22">
    <property type="entry name" value="PHOSPHOLIPASE D"/>
    <property type="match status" value="1"/>
</dbReference>
<comment type="subcellular location">
    <subcellularLocation>
        <location evidence="1">Cell membrane</location>
        <topology evidence="1">Peripheral membrane protein</topology>
    </subcellularLocation>
</comment>
<comment type="function">
    <text evidence="1">Catalyzes the phosphatidyl group transfer from one phosphatidylglycerol molecule to another to form cardiolipin (CL) (diphosphatidylglycerol) and glycerol.</text>
</comment>
<accession>A0A4S4AUY1</accession>
<comment type="catalytic activity">
    <reaction evidence="1">
        <text>2 a 1,2-diacyl-sn-glycero-3-phospho-(1'-sn-glycerol) = a cardiolipin + glycerol</text>
        <dbReference type="Rhea" id="RHEA:31451"/>
        <dbReference type="ChEBI" id="CHEBI:17754"/>
        <dbReference type="ChEBI" id="CHEBI:62237"/>
        <dbReference type="ChEBI" id="CHEBI:64716"/>
    </reaction>
</comment>
<keyword evidence="1" id="KW-1003">Cell membrane</keyword>
<dbReference type="CDD" id="cd09110">
    <property type="entry name" value="PLDc_CLS_1"/>
    <property type="match status" value="1"/>
</dbReference>
<dbReference type="OrthoDB" id="9762009at2"/>
<feature type="active site" evidence="1">
    <location>
        <position position="292"/>
    </location>
</feature>
<dbReference type="PANTHER" id="PTHR21248">
    <property type="entry name" value="CARDIOLIPIN SYNTHASE"/>
    <property type="match status" value="1"/>
</dbReference>
<dbReference type="SUPFAM" id="SSF56024">
    <property type="entry name" value="Phospholipase D/nuclease"/>
    <property type="match status" value="2"/>
</dbReference>
<dbReference type="CDD" id="cd09159">
    <property type="entry name" value="PLDc_ybhO_like_2"/>
    <property type="match status" value="1"/>
</dbReference>
<dbReference type="Proteomes" id="UP000308430">
    <property type="component" value="Unassembled WGS sequence"/>
</dbReference>
<dbReference type="Gene3D" id="3.30.870.10">
    <property type="entry name" value="Endonuclease Chain A"/>
    <property type="match status" value="2"/>
</dbReference>
<dbReference type="InterPro" id="IPR001736">
    <property type="entry name" value="PLipase_D/transphosphatidylase"/>
</dbReference>
<feature type="active site" evidence="1">
    <location>
        <position position="112"/>
    </location>
</feature>
<keyword evidence="1" id="KW-0444">Lipid biosynthesis</keyword>
<keyword evidence="1" id="KW-0443">Lipid metabolism</keyword>
<dbReference type="GO" id="GO:0032049">
    <property type="term" value="P:cardiolipin biosynthetic process"/>
    <property type="evidence" value="ECO:0007669"/>
    <property type="project" value="InterPro"/>
</dbReference>
<dbReference type="NCBIfam" id="NF008427">
    <property type="entry name" value="PRK11263.1"/>
    <property type="match status" value="1"/>
</dbReference>
<feature type="active site" evidence="1">
    <location>
        <position position="294"/>
    </location>
</feature>
<keyword evidence="1" id="KW-1208">Phospholipid metabolism</keyword>
<name>A0A4S4AUY1_9RHOO</name>
<dbReference type="EMBL" id="SSOC01000005">
    <property type="protein sequence ID" value="THF63807.1"/>
    <property type="molecule type" value="Genomic_DNA"/>
</dbReference>
<feature type="domain" description="PLD phosphodiesterase" evidence="2">
    <location>
        <begin position="287"/>
        <end position="314"/>
    </location>
</feature>
<proteinExistence type="inferred from homology"/>
<organism evidence="3 4">
    <name type="scientific">Pseudothauera nasutitermitis</name>
    <dbReference type="NCBI Taxonomy" id="2565930"/>
    <lineage>
        <taxon>Bacteria</taxon>
        <taxon>Pseudomonadati</taxon>
        <taxon>Pseudomonadota</taxon>
        <taxon>Betaproteobacteria</taxon>
        <taxon>Rhodocyclales</taxon>
        <taxon>Zoogloeaceae</taxon>
        <taxon>Pseudothauera</taxon>
    </lineage>
</organism>
<dbReference type="EC" id="2.7.8.-" evidence="1"/>
<dbReference type="AlphaFoldDB" id="A0A4S4AUY1"/>
<dbReference type="GO" id="GO:0005886">
    <property type="term" value="C:plasma membrane"/>
    <property type="evidence" value="ECO:0007669"/>
    <property type="project" value="UniProtKB-SubCell"/>
</dbReference>
<evidence type="ECO:0000313" key="4">
    <source>
        <dbReference type="Proteomes" id="UP000308430"/>
    </source>
</evidence>
<evidence type="ECO:0000256" key="1">
    <source>
        <dbReference type="HAMAP-Rule" id="MF_01917"/>
    </source>
</evidence>
<keyword evidence="1" id="KW-0594">Phospholipid biosynthesis</keyword>
<dbReference type="GO" id="GO:0008808">
    <property type="term" value="F:cardiolipin synthase activity"/>
    <property type="evidence" value="ECO:0007669"/>
    <property type="project" value="InterPro"/>
</dbReference>
<feature type="active site" evidence="1">
    <location>
        <position position="299"/>
    </location>
</feature>
<dbReference type="SMART" id="SM00155">
    <property type="entry name" value="PLDc"/>
    <property type="match status" value="2"/>
</dbReference>
<keyword evidence="1 3" id="KW-0808">Transferase</keyword>
<dbReference type="HAMAP" id="MF_01917">
    <property type="entry name" value="Cardiolipin_synth_ClsB"/>
    <property type="match status" value="1"/>
</dbReference>
<protein>
    <recommendedName>
        <fullName evidence="1">Cardiolipin synthase B</fullName>
        <shortName evidence="1">CL synthase</shortName>
        <ecNumber evidence="1">2.7.8.-</ecNumber>
    </recommendedName>
</protein>
<feature type="domain" description="PLD phosphodiesterase" evidence="2">
    <location>
        <begin position="107"/>
        <end position="134"/>
    </location>
</feature>
<dbReference type="RefSeq" id="WP_136348968.1">
    <property type="nucleotide sequence ID" value="NZ_SSOC01000005.1"/>
</dbReference>
<reference evidence="3 4" key="1">
    <citation type="submission" date="2019-04" db="EMBL/GenBank/DDBJ databases">
        <title>Azoarcus nasutitermitis sp. nov. isolated from termite nest.</title>
        <authorList>
            <person name="Lin S.-Y."/>
            <person name="Hameed A."/>
            <person name="Hsu Y.-H."/>
            <person name="Young C.-C."/>
        </authorList>
    </citation>
    <scope>NUCLEOTIDE SEQUENCE [LARGE SCALE GENOMIC DNA]</scope>
    <source>
        <strain evidence="3 4">CC-YHH838</strain>
    </source>
</reference>
<evidence type="ECO:0000259" key="2">
    <source>
        <dbReference type="PROSITE" id="PS50035"/>
    </source>
</evidence>
<evidence type="ECO:0000313" key="3">
    <source>
        <dbReference type="EMBL" id="THF63807.1"/>
    </source>
</evidence>
<feature type="active site" evidence="1">
    <location>
        <position position="114"/>
    </location>
</feature>
<gene>
    <name evidence="1 3" type="primary">clsB</name>
    <name evidence="3" type="ORF">E6C76_14590</name>
</gene>
<sequence length="385" mass="43287">MSRLVAGNALTLLETGQEYFPALLAELERAAQEIFLETYLFENDATGRRVAAELGRAAQRGVRVHVLVDGFGGRAFVRELMPLLEGDGVQVLIYRPELRALSLRRHRLRRMHRKLVVVDGRVAFVGGINIIDDFEAGGPPHPRHDYAVRAEGPIVARMLAAVHHLWQLVSWANFSRRLNEPLRVPARAERAGRLRAAFLIRDNLRHRRDIENAYLAAIGHARGEVLIACAYFFPGRRFRRALIEAVRRGVRVTLLLQGLVDHPVLAHASRALYPYFLGHGIRLFEYHRSYLHAKVAVVDRRWATVGSSNIDPFSLLLAREANVVVADEAFAGRLHDSVTRAMEQGARELAPAGWRRQGLLRRAASWLAYQFVRLAIGVAGYGGKH</sequence>
<keyword evidence="1" id="KW-0472">Membrane</keyword>
<dbReference type="Pfam" id="PF13091">
    <property type="entry name" value="PLDc_2"/>
    <property type="match status" value="2"/>
</dbReference>